<gene>
    <name evidence="2" type="ORF">NESM_000806900</name>
</gene>
<sequence length="541" mass="57400">MHATRATLQRIAPLKRSYYALDLEFVKFNGGEYVRSAALVPFESARHSPCTLTSFCGTPTILELSPAETMRIAEPLPCGERLAPRVTQAFVHGEALQELLAPLEAETAAALTSYSEIRRALRMRRRAAASAARGAQHTAEHAAAAEEAQDVAGTVGSVEDTDMEDFLDADESPGSLTSAETRAGVAEERALSALARRLHIIRAFKGISPYCIPNVKRFDREALELLHAAPADSQDFAAATRHISCLQVYDRRRGGSRLLPLLARHHPALLQAVLRRSFTSPGDWYGWLAECAAYVEAGLVEARDAHRGGGCSAVPSCASSVHVATNAEPVHFAECDTMSAMADHLNRLWCSLRCAADTGADAPQRSGFKVYAYGSRDEGALSRTLTLSFTRASSSLALSSLSPPPTGGTGGVSRFSPSRRPQMCAAASATATATDTTPSSSPAEPAALPPFPAAAPVQSSPLPTLPSDVHLVDVTQHPLFATAGFVSPPKRMPSLLAALEKAARRDAAAAALLSSPHWHDPLWDAKALACVCTTSGIVRPA</sequence>
<dbReference type="AlphaFoldDB" id="A0AAW0EY73"/>
<keyword evidence="3" id="KW-1185">Reference proteome</keyword>
<reference evidence="2 3" key="1">
    <citation type="journal article" date="2021" name="MBio">
        <title>A New Model Trypanosomatid, Novymonas esmeraldas: Genomic Perception of Its 'Candidatus Pandoraea novymonadis' Endosymbiont.</title>
        <authorList>
            <person name="Zakharova A."/>
            <person name="Saura A."/>
            <person name="Butenko A."/>
            <person name="Podesvova L."/>
            <person name="Warmusova S."/>
            <person name="Kostygov A.Y."/>
            <person name="Nenarokova A."/>
            <person name="Lukes J."/>
            <person name="Opperdoes F.R."/>
            <person name="Yurchenko V."/>
        </authorList>
    </citation>
    <scope>NUCLEOTIDE SEQUENCE [LARGE SCALE GENOMIC DNA]</scope>
    <source>
        <strain evidence="2 3">E262AT.01</strain>
    </source>
</reference>
<accession>A0AAW0EY73</accession>
<evidence type="ECO:0000256" key="1">
    <source>
        <dbReference type="SAM" id="MobiDB-lite"/>
    </source>
</evidence>
<protein>
    <submittedName>
        <fullName evidence="2">Uncharacterized protein</fullName>
    </submittedName>
</protein>
<name>A0AAW0EY73_9TRYP</name>
<feature type="region of interest" description="Disordered" evidence="1">
    <location>
        <begin position="397"/>
        <end position="455"/>
    </location>
</feature>
<feature type="compositionally biased region" description="Low complexity" evidence="1">
    <location>
        <begin position="425"/>
        <end position="446"/>
    </location>
</feature>
<organism evidence="2 3">
    <name type="scientific">Novymonas esmeraldas</name>
    <dbReference type="NCBI Taxonomy" id="1808958"/>
    <lineage>
        <taxon>Eukaryota</taxon>
        <taxon>Discoba</taxon>
        <taxon>Euglenozoa</taxon>
        <taxon>Kinetoplastea</taxon>
        <taxon>Metakinetoplastina</taxon>
        <taxon>Trypanosomatida</taxon>
        <taxon>Trypanosomatidae</taxon>
        <taxon>Novymonas</taxon>
    </lineage>
</organism>
<comment type="caution">
    <text evidence="2">The sequence shown here is derived from an EMBL/GenBank/DDBJ whole genome shotgun (WGS) entry which is preliminary data.</text>
</comment>
<evidence type="ECO:0000313" key="2">
    <source>
        <dbReference type="EMBL" id="KAK7198466.1"/>
    </source>
</evidence>
<dbReference type="EMBL" id="JAECZO010000153">
    <property type="protein sequence ID" value="KAK7198466.1"/>
    <property type="molecule type" value="Genomic_DNA"/>
</dbReference>
<dbReference type="Proteomes" id="UP001430356">
    <property type="component" value="Unassembled WGS sequence"/>
</dbReference>
<proteinExistence type="predicted"/>
<evidence type="ECO:0000313" key="3">
    <source>
        <dbReference type="Proteomes" id="UP001430356"/>
    </source>
</evidence>